<dbReference type="GO" id="GO:0016301">
    <property type="term" value="F:kinase activity"/>
    <property type="evidence" value="ECO:0007669"/>
    <property type="project" value="UniProtKB-KW"/>
</dbReference>
<dbReference type="PANTHER" id="PTHR34219">
    <property type="entry name" value="IRON-REGULATED INNER MEMBRANE PROTEIN-RELATED"/>
    <property type="match status" value="1"/>
</dbReference>
<feature type="transmembrane region" description="Helical" evidence="1">
    <location>
        <begin position="14"/>
        <end position="38"/>
    </location>
</feature>
<dbReference type="InterPro" id="IPR005625">
    <property type="entry name" value="PepSY-ass_TM"/>
</dbReference>
<protein>
    <submittedName>
        <fullName evidence="2">Histidine kinase</fullName>
    </submittedName>
</protein>
<dbReference type="AlphaFoldDB" id="A0A1A7RAQ3"/>
<dbReference type="OrthoDB" id="6307929at2"/>
<dbReference type="Pfam" id="PF03929">
    <property type="entry name" value="PepSY_TM"/>
    <property type="match status" value="1"/>
</dbReference>
<reference evidence="3" key="1">
    <citation type="submission" date="2016-06" db="EMBL/GenBank/DDBJ databases">
        <authorList>
            <person name="Radolfova-Krizova L."/>
            <person name="Nemec A."/>
        </authorList>
    </citation>
    <scope>NUCLEOTIDE SEQUENCE [LARGE SCALE GENOMIC DNA]</scope>
    <source>
        <strain evidence="3">ANC 4275</strain>
    </source>
</reference>
<feature type="transmembrane region" description="Helical" evidence="1">
    <location>
        <begin position="403"/>
        <end position="427"/>
    </location>
</feature>
<keyword evidence="1" id="KW-1133">Transmembrane helix</keyword>
<accession>A0A1A7RAQ3</accession>
<evidence type="ECO:0000313" key="3">
    <source>
        <dbReference type="Proteomes" id="UP000185753"/>
    </source>
</evidence>
<feature type="transmembrane region" description="Helical" evidence="1">
    <location>
        <begin position="161"/>
        <end position="187"/>
    </location>
</feature>
<keyword evidence="1" id="KW-0812">Transmembrane</keyword>
<organism evidence="2 3">
    <name type="scientific">Acinetobacter gandensis</name>
    <dbReference type="NCBI Taxonomy" id="1443941"/>
    <lineage>
        <taxon>Bacteria</taxon>
        <taxon>Pseudomonadati</taxon>
        <taxon>Pseudomonadota</taxon>
        <taxon>Gammaproteobacteria</taxon>
        <taxon>Moraxellales</taxon>
        <taxon>Moraxellaceae</taxon>
        <taxon>Acinetobacter</taxon>
    </lineage>
</organism>
<feature type="transmembrane region" description="Helical" evidence="1">
    <location>
        <begin position="504"/>
        <end position="524"/>
    </location>
</feature>
<keyword evidence="2" id="KW-0418">Kinase</keyword>
<keyword evidence="1" id="KW-0472">Membrane</keyword>
<keyword evidence="2" id="KW-0808">Transferase</keyword>
<dbReference type="STRING" id="1443941.A9J31_08935"/>
<evidence type="ECO:0000313" key="2">
    <source>
        <dbReference type="EMBL" id="OBX27792.1"/>
    </source>
</evidence>
<feature type="transmembrane region" description="Helical" evidence="1">
    <location>
        <begin position="361"/>
        <end position="382"/>
    </location>
</feature>
<sequence length="541" mass="61239">MKVRTDIIRHAKTLHTWVGICSGIFLFICFFAGGLSMFQHDLSRWATPPQQQLVPITAQQYDPLIQQVQAKHPETLKSFQLNFDSKEFHYAPMQWQAQAVAQKGQDDHDFDTYQEQMLASFDADGRLQVEQENLSKMGWLIEQLHETAGIPGTLGHHTLGMYVMAVICVLYFLALMTGLIVLLPTLVKDYFAIRAGKNKKRFWLDAHNVVGITSLPFHIIISVTVISFAFHDVFYDAIGTLTGKGKSLFQRPPAVKIVEPVATLNVEKLLEKMQKQMPEYQVSSISFNNLDQPEKASARANLYSADQMLRGDRFDVVVFNPYLNKPLSTSNLNTHATPADQVIRSMFSLHFGNYGGDLTRWLYLILGLGGAFLFYSGNLLWIESRIKRQKPTDTRTIKQRKDVKAIANLTVGACLGCMIAVFSSMLIGRWGYVISSELTSLNHWFIYSYYIVFILTLVYCFIVGAAKALPQLLMLTALILCALPLTSIIALMLPNIGLWASSSYLWWIDITAFVFAVIFIRFYIQAKRRQNNAENGSIWSV</sequence>
<dbReference type="EMBL" id="LZDS01000028">
    <property type="protein sequence ID" value="OBX27792.1"/>
    <property type="molecule type" value="Genomic_DNA"/>
</dbReference>
<feature type="transmembrane region" description="Helical" evidence="1">
    <location>
        <begin position="472"/>
        <end position="492"/>
    </location>
</feature>
<name>A0A1A7RAQ3_9GAMM</name>
<gene>
    <name evidence="2" type="ORF">A9J31_08935</name>
</gene>
<dbReference type="RefSeq" id="WP_067766757.1">
    <property type="nucleotide sequence ID" value="NZ_LZDS01000028.1"/>
</dbReference>
<dbReference type="Proteomes" id="UP000185753">
    <property type="component" value="Unassembled WGS sequence"/>
</dbReference>
<feature type="transmembrane region" description="Helical" evidence="1">
    <location>
        <begin position="208"/>
        <end position="230"/>
    </location>
</feature>
<keyword evidence="3" id="KW-1185">Reference proteome</keyword>
<proteinExistence type="predicted"/>
<evidence type="ECO:0000256" key="1">
    <source>
        <dbReference type="SAM" id="Phobius"/>
    </source>
</evidence>
<comment type="caution">
    <text evidence="2">The sequence shown here is derived from an EMBL/GenBank/DDBJ whole genome shotgun (WGS) entry which is preliminary data.</text>
</comment>
<dbReference type="PANTHER" id="PTHR34219:SF9">
    <property type="entry name" value="IRON-REGULATED INNER MEMBRANE PROTEIN"/>
    <property type="match status" value="1"/>
</dbReference>
<feature type="transmembrane region" description="Helical" evidence="1">
    <location>
        <begin position="447"/>
        <end position="465"/>
    </location>
</feature>